<evidence type="ECO:0000313" key="3">
    <source>
        <dbReference type="EMBL" id="JAP39502.1"/>
    </source>
</evidence>
<sequence length="300" mass="33718">GCGQECFSQLSECPTILKVPSVFVIIGSIVFTLQIIGISLMRRYKEEFCDVDFYSTEDKNNAEKYFKSEVTPLTMLRIPAFYVLWSYQFIMCFLTFFAVSSYKIFGLMYIEDKSIVHRISESAVAFLIAGYAFWSLLTSRLSYKFSQIVMLIVWGLSIATLPSLMATKHSDVFYAISIYILHICLAGHTVFTLIATFKLFGMKSFAINFALVTSAEVPGGIIFDILATELQLNKHMYGGLYIAIAFIVCGLILTIFIPDPFAPTCLSSLICMRSRKRDEGHRAYNGTTEDDGLSENLANV</sequence>
<name>A0A0X3NUY2_SCHSO</name>
<keyword evidence="2" id="KW-1133">Transmembrane helix</keyword>
<feature type="transmembrane region" description="Helical" evidence="2">
    <location>
        <begin position="148"/>
        <end position="166"/>
    </location>
</feature>
<dbReference type="EMBL" id="GEEE01023723">
    <property type="protein sequence ID" value="JAP39502.1"/>
    <property type="molecule type" value="Transcribed_RNA"/>
</dbReference>
<keyword evidence="2" id="KW-0812">Transmembrane</keyword>
<dbReference type="AlphaFoldDB" id="A0A0X3NUY2"/>
<feature type="transmembrane region" description="Helical" evidence="2">
    <location>
        <begin position="206"/>
        <end position="227"/>
    </location>
</feature>
<feature type="transmembrane region" description="Helical" evidence="2">
    <location>
        <begin position="239"/>
        <end position="257"/>
    </location>
</feature>
<organism evidence="3">
    <name type="scientific">Schistocephalus solidus</name>
    <name type="common">Tapeworm</name>
    <dbReference type="NCBI Taxonomy" id="70667"/>
    <lineage>
        <taxon>Eukaryota</taxon>
        <taxon>Metazoa</taxon>
        <taxon>Spiralia</taxon>
        <taxon>Lophotrochozoa</taxon>
        <taxon>Platyhelminthes</taxon>
        <taxon>Cestoda</taxon>
        <taxon>Eucestoda</taxon>
        <taxon>Diphyllobothriidea</taxon>
        <taxon>Diphyllobothriidae</taxon>
        <taxon>Schistocephalus</taxon>
    </lineage>
</organism>
<gene>
    <name evidence="3" type="ORF">TR96207</name>
</gene>
<feature type="region of interest" description="Disordered" evidence="1">
    <location>
        <begin position="281"/>
        <end position="300"/>
    </location>
</feature>
<dbReference type="InterPro" id="IPR036259">
    <property type="entry name" value="MFS_trans_sf"/>
</dbReference>
<reference evidence="3" key="1">
    <citation type="submission" date="2016-01" db="EMBL/GenBank/DDBJ databases">
        <title>Reference transcriptome for the parasite Schistocephalus solidus: insights into the molecular evolution of parasitism.</title>
        <authorList>
            <person name="Hebert F.O."/>
            <person name="Grambauer S."/>
            <person name="Barber I."/>
            <person name="Landry C.R."/>
            <person name="Aubin-Horth N."/>
        </authorList>
    </citation>
    <scope>NUCLEOTIDE SEQUENCE</scope>
</reference>
<feature type="non-terminal residue" evidence="3">
    <location>
        <position position="1"/>
    </location>
</feature>
<keyword evidence="2" id="KW-0472">Membrane</keyword>
<evidence type="ECO:0000256" key="2">
    <source>
        <dbReference type="SAM" id="Phobius"/>
    </source>
</evidence>
<protein>
    <submittedName>
        <fullName evidence="3">Uncharacterized protein</fullName>
    </submittedName>
</protein>
<feature type="transmembrane region" description="Helical" evidence="2">
    <location>
        <begin position="19"/>
        <end position="38"/>
    </location>
</feature>
<proteinExistence type="predicted"/>
<feature type="transmembrane region" description="Helical" evidence="2">
    <location>
        <begin position="80"/>
        <end position="99"/>
    </location>
</feature>
<feature type="transmembrane region" description="Helical" evidence="2">
    <location>
        <begin position="119"/>
        <end position="136"/>
    </location>
</feature>
<accession>A0A0X3NUY2</accession>
<dbReference type="SUPFAM" id="SSF103473">
    <property type="entry name" value="MFS general substrate transporter"/>
    <property type="match status" value="1"/>
</dbReference>
<evidence type="ECO:0000256" key="1">
    <source>
        <dbReference type="SAM" id="MobiDB-lite"/>
    </source>
</evidence>
<feature type="transmembrane region" description="Helical" evidence="2">
    <location>
        <begin position="172"/>
        <end position="194"/>
    </location>
</feature>